<organism evidence="11 12">
    <name type="scientific">Saccharata proteae CBS 121410</name>
    <dbReference type="NCBI Taxonomy" id="1314787"/>
    <lineage>
        <taxon>Eukaryota</taxon>
        <taxon>Fungi</taxon>
        <taxon>Dikarya</taxon>
        <taxon>Ascomycota</taxon>
        <taxon>Pezizomycotina</taxon>
        <taxon>Dothideomycetes</taxon>
        <taxon>Dothideomycetes incertae sedis</taxon>
        <taxon>Botryosphaeriales</taxon>
        <taxon>Saccharataceae</taxon>
        <taxon>Saccharata</taxon>
    </lineage>
</organism>
<evidence type="ECO:0000256" key="2">
    <source>
        <dbReference type="ARBA" id="ARBA00004127"/>
    </source>
</evidence>
<evidence type="ECO:0000256" key="10">
    <source>
        <dbReference type="SAM" id="Phobius"/>
    </source>
</evidence>
<comment type="subcellular location">
    <subcellularLocation>
        <location evidence="2">Endomembrane system</location>
        <topology evidence="2">Multi-pass membrane protein</topology>
    </subcellularLocation>
    <subcellularLocation>
        <location evidence="1">Vacuole</location>
    </subcellularLocation>
</comment>
<dbReference type="GO" id="GO:0098588">
    <property type="term" value="C:bounding membrane of organelle"/>
    <property type="evidence" value="ECO:0007669"/>
    <property type="project" value="UniProtKB-ARBA"/>
</dbReference>
<dbReference type="FunFam" id="1.20.1280.290:FF:000011">
    <property type="entry name" value="PQ loop repeat protein"/>
    <property type="match status" value="1"/>
</dbReference>
<evidence type="ECO:0000256" key="4">
    <source>
        <dbReference type="ARBA" id="ARBA00022554"/>
    </source>
</evidence>
<dbReference type="GO" id="GO:0034488">
    <property type="term" value="P:basic amino acid transmembrane export from vacuole"/>
    <property type="evidence" value="ECO:0007669"/>
    <property type="project" value="UniProtKB-ARBA"/>
</dbReference>
<dbReference type="GO" id="GO:0005773">
    <property type="term" value="C:vacuole"/>
    <property type="evidence" value="ECO:0007669"/>
    <property type="project" value="UniProtKB-SubCell"/>
</dbReference>
<sequence>MFPPSQGLNLDIEALSGIAGSISIACWVVVFSPQIIENFRRRSADGLSVVFIVVWLAGDVFNIIGAVLQRVLPTMIILAIYYTLADIVLLGQCFYYKGFTLKDKIPERPETQNGTAAPTEHSALLGDGTVRQRPARISDSERRSSFSSFTERLLHDGTHLSPATPLVDTTTAPQPTRTSTIRSILLNLIAVLLVIAAGFLGWLLTTPARDSPSTERAPDKLEFSIGGQINGYLCCLLYLGSRIPQLVLNYKRQSTDGISMLFFIFACLGNLTYVISILAYSPVCTGHHGRCEDGEKARLYARYVAVNFSWLVGSFGTLLLDAGVFVQYFLYRKDDGEREVAVA</sequence>
<evidence type="ECO:0000256" key="6">
    <source>
        <dbReference type="ARBA" id="ARBA00022737"/>
    </source>
</evidence>
<dbReference type="EMBL" id="ML978719">
    <property type="protein sequence ID" value="KAF2087566.1"/>
    <property type="molecule type" value="Genomic_DNA"/>
</dbReference>
<evidence type="ECO:0000256" key="5">
    <source>
        <dbReference type="ARBA" id="ARBA00022692"/>
    </source>
</evidence>
<keyword evidence="7 10" id="KW-1133">Transmembrane helix</keyword>
<evidence type="ECO:0000256" key="9">
    <source>
        <dbReference type="ARBA" id="ARBA00038039"/>
    </source>
</evidence>
<evidence type="ECO:0000256" key="8">
    <source>
        <dbReference type="ARBA" id="ARBA00023136"/>
    </source>
</evidence>
<feature type="transmembrane region" description="Helical" evidence="10">
    <location>
        <begin position="44"/>
        <end position="68"/>
    </location>
</feature>
<evidence type="ECO:0000313" key="11">
    <source>
        <dbReference type="EMBL" id="KAF2087566.1"/>
    </source>
</evidence>
<evidence type="ECO:0000313" key="12">
    <source>
        <dbReference type="Proteomes" id="UP000799776"/>
    </source>
</evidence>
<dbReference type="PANTHER" id="PTHR16201:SF35">
    <property type="entry name" value="VACUOLAR AMINO ACID TRANSPORTER YPQ1-RELATED"/>
    <property type="match status" value="1"/>
</dbReference>
<dbReference type="Pfam" id="PF04193">
    <property type="entry name" value="PQ-loop"/>
    <property type="match status" value="2"/>
</dbReference>
<reference evidence="11" key="1">
    <citation type="journal article" date="2020" name="Stud. Mycol.">
        <title>101 Dothideomycetes genomes: a test case for predicting lifestyles and emergence of pathogens.</title>
        <authorList>
            <person name="Haridas S."/>
            <person name="Albert R."/>
            <person name="Binder M."/>
            <person name="Bloem J."/>
            <person name="Labutti K."/>
            <person name="Salamov A."/>
            <person name="Andreopoulos B."/>
            <person name="Baker S."/>
            <person name="Barry K."/>
            <person name="Bills G."/>
            <person name="Bluhm B."/>
            <person name="Cannon C."/>
            <person name="Castanera R."/>
            <person name="Culley D."/>
            <person name="Daum C."/>
            <person name="Ezra D."/>
            <person name="Gonzalez J."/>
            <person name="Henrissat B."/>
            <person name="Kuo A."/>
            <person name="Liang C."/>
            <person name="Lipzen A."/>
            <person name="Lutzoni F."/>
            <person name="Magnuson J."/>
            <person name="Mondo S."/>
            <person name="Nolan M."/>
            <person name="Ohm R."/>
            <person name="Pangilinan J."/>
            <person name="Park H.-J."/>
            <person name="Ramirez L."/>
            <person name="Alfaro M."/>
            <person name="Sun H."/>
            <person name="Tritt A."/>
            <person name="Yoshinaga Y."/>
            <person name="Zwiers L.-H."/>
            <person name="Turgeon B."/>
            <person name="Goodwin S."/>
            <person name="Spatafora J."/>
            <person name="Crous P."/>
            <person name="Grigoriev I."/>
        </authorList>
    </citation>
    <scope>NUCLEOTIDE SEQUENCE</scope>
    <source>
        <strain evidence="11">CBS 121410</strain>
    </source>
</reference>
<dbReference type="AlphaFoldDB" id="A0A9P4HW62"/>
<keyword evidence="4" id="KW-0926">Vacuole</keyword>
<feature type="transmembrane region" description="Helical" evidence="10">
    <location>
        <begin position="223"/>
        <end position="240"/>
    </location>
</feature>
<dbReference type="GO" id="GO:0034490">
    <property type="term" value="P:basic amino acid transmembrane import into vacuole"/>
    <property type="evidence" value="ECO:0007669"/>
    <property type="project" value="UniProtKB-ARBA"/>
</dbReference>
<dbReference type="Proteomes" id="UP000799776">
    <property type="component" value="Unassembled WGS sequence"/>
</dbReference>
<proteinExistence type="inferred from homology"/>
<feature type="transmembrane region" description="Helical" evidence="10">
    <location>
        <begin position="184"/>
        <end position="203"/>
    </location>
</feature>
<feature type="transmembrane region" description="Helical" evidence="10">
    <location>
        <begin position="261"/>
        <end position="280"/>
    </location>
</feature>
<feature type="transmembrane region" description="Helical" evidence="10">
    <location>
        <begin position="12"/>
        <end position="32"/>
    </location>
</feature>
<comment type="similarity">
    <text evidence="9">Belongs to the laat-1 family.</text>
</comment>
<evidence type="ECO:0000256" key="3">
    <source>
        <dbReference type="ARBA" id="ARBA00022448"/>
    </source>
</evidence>
<protein>
    <submittedName>
        <fullName evidence="11">PQ-loop-domain-containing protein</fullName>
    </submittedName>
</protein>
<keyword evidence="5 10" id="KW-0812">Transmembrane</keyword>
<accession>A0A9P4HW62</accession>
<dbReference type="GO" id="GO:0015101">
    <property type="term" value="F:organic cation transmembrane transporter activity"/>
    <property type="evidence" value="ECO:0007669"/>
    <property type="project" value="UniProtKB-ARBA"/>
</dbReference>
<keyword evidence="12" id="KW-1185">Reference proteome</keyword>
<evidence type="ECO:0000256" key="1">
    <source>
        <dbReference type="ARBA" id="ARBA00004116"/>
    </source>
</evidence>
<dbReference type="Gene3D" id="1.20.1280.290">
    <property type="match status" value="2"/>
</dbReference>
<dbReference type="SMART" id="SM00679">
    <property type="entry name" value="CTNS"/>
    <property type="match status" value="2"/>
</dbReference>
<gene>
    <name evidence="11" type="ORF">K490DRAFT_41454</name>
</gene>
<keyword evidence="3" id="KW-0813">Transport</keyword>
<evidence type="ECO:0000256" key="7">
    <source>
        <dbReference type="ARBA" id="ARBA00022989"/>
    </source>
</evidence>
<dbReference type="OrthoDB" id="8048523at2759"/>
<dbReference type="GO" id="GO:0012505">
    <property type="term" value="C:endomembrane system"/>
    <property type="evidence" value="ECO:0007669"/>
    <property type="project" value="UniProtKB-SubCell"/>
</dbReference>
<dbReference type="InterPro" id="IPR006603">
    <property type="entry name" value="PQ-loop_rpt"/>
</dbReference>
<feature type="transmembrane region" description="Helical" evidence="10">
    <location>
        <begin position="308"/>
        <end position="331"/>
    </location>
</feature>
<name>A0A9P4HW62_9PEZI</name>
<dbReference type="GO" id="GO:0015174">
    <property type="term" value="F:basic amino acid transmembrane transporter activity"/>
    <property type="evidence" value="ECO:0007669"/>
    <property type="project" value="UniProtKB-ARBA"/>
</dbReference>
<dbReference type="GO" id="GO:0015179">
    <property type="term" value="F:L-amino acid transmembrane transporter activity"/>
    <property type="evidence" value="ECO:0007669"/>
    <property type="project" value="UniProtKB-ARBA"/>
</dbReference>
<dbReference type="InterPro" id="IPR051415">
    <property type="entry name" value="LAAT-1"/>
</dbReference>
<dbReference type="PANTHER" id="PTHR16201">
    <property type="entry name" value="SEVEN TRANSMEMBRANE PROTEIN 1-RELATED"/>
    <property type="match status" value="1"/>
</dbReference>
<comment type="caution">
    <text evidence="11">The sequence shown here is derived from an EMBL/GenBank/DDBJ whole genome shotgun (WGS) entry which is preliminary data.</text>
</comment>
<feature type="transmembrane region" description="Helical" evidence="10">
    <location>
        <begin position="74"/>
        <end position="96"/>
    </location>
</feature>
<keyword evidence="8 10" id="KW-0472">Membrane</keyword>
<keyword evidence="6" id="KW-0677">Repeat</keyword>